<dbReference type="Pfam" id="PF15567">
    <property type="entry name" value="Imm35"/>
    <property type="match status" value="1"/>
</dbReference>
<evidence type="ECO:0000259" key="1">
    <source>
        <dbReference type="Pfam" id="PF15567"/>
    </source>
</evidence>
<dbReference type="EMBL" id="CP113836">
    <property type="protein sequence ID" value="WAL66880.1"/>
    <property type="molecule type" value="Genomic_DNA"/>
</dbReference>
<evidence type="ECO:0000313" key="2">
    <source>
        <dbReference type="EMBL" id="WAL66880.1"/>
    </source>
</evidence>
<protein>
    <submittedName>
        <fullName evidence="2">YrhB domain-containing protein</fullName>
    </submittedName>
</protein>
<dbReference type="Gene3D" id="1.10.4080.10">
    <property type="entry name" value="ADP-ribosylation/Crystallin J1"/>
    <property type="match status" value="1"/>
</dbReference>
<dbReference type="RefSeq" id="WP_268757005.1">
    <property type="nucleotide sequence ID" value="NZ_CP113836.1"/>
</dbReference>
<dbReference type="InterPro" id="IPR036705">
    <property type="entry name" value="Ribosyl_crysJ1_sf"/>
</dbReference>
<reference evidence="2" key="1">
    <citation type="submission" date="2022-11" db="EMBL/GenBank/DDBJ databases">
        <authorList>
            <person name="Mo P."/>
        </authorList>
    </citation>
    <scope>NUCLEOTIDE SEQUENCE</scope>
    <source>
        <strain evidence="2">HUAS 11-8</strain>
    </source>
</reference>
<gene>
    <name evidence="2" type="ORF">ORV05_03470</name>
</gene>
<feature type="domain" description="Immunity protein 35" evidence="1">
    <location>
        <begin position="4"/>
        <end position="69"/>
    </location>
</feature>
<keyword evidence="3" id="KW-1185">Reference proteome</keyword>
<dbReference type="SUPFAM" id="SSF101478">
    <property type="entry name" value="ADP-ribosylglycohydrolase"/>
    <property type="match status" value="1"/>
</dbReference>
<dbReference type="InterPro" id="IPR029082">
    <property type="entry name" value="Imm35"/>
</dbReference>
<name>A0ABY7B3I6_9PSEU</name>
<organism evidence="2 3">
    <name type="scientific">Amycolatopsis cynarae</name>
    <dbReference type="NCBI Taxonomy" id="2995223"/>
    <lineage>
        <taxon>Bacteria</taxon>
        <taxon>Bacillati</taxon>
        <taxon>Actinomycetota</taxon>
        <taxon>Actinomycetes</taxon>
        <taxon>Pseudonocardiales</taxon>
        <taxon>Pseudonocardiaceae</taxon>
        <taxon>Amycolatopsis</taxon>
    </lineage>
</organism>
<dbReference type="Proteomes" id="UP001163203">
    <property type="component" value="Chromosome"/>
</dbReference>
<accession>A0ABY7B3I6</accession>
<sequence>MEAAEAVAKVDQWLREVHAQSPNPVRIDRNAVRRVPEGWFVPYNSVAFLDQGDTWKQIFPPPALTVAVNHSGNRPLTGALTGALVGARHGVAGLPGPWVRQLGKLGLVENMAEDIYLSFARHGIWRESGSERKEWRKRYPAG</sequence>
<proteinExistence type="predicted"/>
<evidence type="ECO:0000313" key="3">
    <source>
        <dbReference type="Proteomes" id="UP001163203"/>
    </source>
</evidence>